<name>A0A248SPL9_9CRYP</name>
<protein>
    <submittedName>
        <fullName evidence="2">Reverse transcriptase</fullName>
    </submittedName>
</protein>
<keyword evidence="2" id="KW-0695">RNA-directed DNA polymerase</keyword>
<dbReference type="InterPro" id="IPR025960">
    <property type="entry name" value="RVT_N"/>
</dbReference>
<organism evidence="2">
    <name type="scientific">Chroomonas mesostigmatica CCMP1168</name>
    <dbReference type="NCBI Taxonomy" id="1195612"/>
    <lineage>
        <taxon>Eukaryota</taxon>
        <taxon>Cryptophyceae</taxon>
        <taxon>Pyrenomonadales</taxon>
        <taxon>Chroomonadaceae</taxon>
        <taxon>Chroomonas</taxon>
    </lineage>
</organism>
<dbReference type="Pfam" id="PF13655">
    <property type="entry name" value="RVT_N"/>
    <property type="match status" value="1"/>
</dbReference>
<dbReference type="SMR" id="A0A248SPL9"/>
<dbReference type="InterPro" id="IPR051083">
    <property type="entry name" value="GrpII_Intron_Splice-Mob/Def"/>
</dbReference>
<reference evidence="2" key="1">
    <citation type="journal article" date="2017" name="Genome Biol. Evol.">
        <title>Evolutionary Dynamics of Cryptophyte Plastid Genomes.</title>
        <authorList>
            <person name="Kim J.I."/>
            <person name="Moore C.E."/>
            <person name="Archibald J.M."/>
            <person name="Bhattacharya D."/>
            <person name="Yi G."/>
            <person name="Yoon H.S."/>
            <person name="Shin W."/>
        </authorList>
    </citation>
    <scope>NUCLEOTIDE SEQUENCE</scope>
</reference>
<gene>
    <name evidence="2" type="primary">reverse transcriptase</name>
    <name evidence="2" type="ORF">CMESOPL_69</name>
</gene>
<keyword evidence="2" id="KW-0808">Transferase</keyword>
<dbReference type="EMBL" id="KY860574">
    <property type="protein sequence ID" value="ASV47569.1"/>
    <property type="molecule type" value="Genomic_DNA"/>
</dbReference>
<feature type="domain" description="Reverse transcriptase N-terminal" evidence="1">
    <location>
        <begin position="11"/>
        <end position="65"/>
    </location>
</feature>
<proteinExistence type="predicted"/>
<dbReference type="GO" id="GO:0003964">
    <property type="term" value="F:RNA-directed DNA polymerase activity"/>
    <property type="evidence" value="ECO:0007669"/>
    <property type="project" value="UniProtKB-KW"/>
</dbReference>
<dbReference type="PANTHER" id="PTHR34047:SF8">
    <property type="entry name" value="PROTEIN YKFC"/>
    <property type="match status" value="1"/>
</dbReference>
<geneLocation type="chloroplast" evidence="2"/>
<evidence type="ECO:0000313" key="2">
    <source>
        <dbReference type="EMBL" id="ASV47569.1"/>
    </source>
</evidence>
<dbReference type="InterPro" id="IPR043502">
    <property type="entry name" value="DNA/RNA_pol_sf"/>
</dbReference>
<keyword evidence="2" id="KW-0934">Plastid</keyword>
<dbReference type="SUPFAM" id="SSF56672">
    <property type="entry name" value="DNA/RNA polymerases"/>
    <property type="match status" value="1"/>
</dbReference>
<accession>A0A248SPL9</accession>
<sequence>MELSVYKSTSWKMLPWDKLRRKVFKLQCRIYDAMRNDDIQKTIKLQKCLIHSSSTHYIAIKECTDFQVIHDGRIIEGPLLPTFKEKLVFAARLKSSISNWKQSPCKKVNIFIKNGSNTYFSLPNGEDRIIQFIWKLALEPAHEARFSESSYGFRPGRTIWDMQKNILKSVSQLSTANGKKLLTMNFSNHLKLINHNFLVNKLVLPVKYKNGIYQSLKLGMLDGILLPISYHYSLTTLPFLLVNIAFHGLDDLNTNLNGSNKTVYSCRYGGHFLYIFEEDEHTIKSSIDQFFHNIGASLTHWDATSFKSLNQFEFLGWYFVLKPSGKMISYPTKANWVEIKLEIKSILKNPVEGIGGRLAKIEKKLNRWYNYHYLCNMSELTLQFYTLRVWVNKYLRLQTSIPKEERYNLLRHIFRGRGRFYR</sequence>
<dbReference type="PANTHER" id="PTHR34047">
    <property type="entry name" value="NUCLEAR INTRON MATURASE 1, MITOCHONDRIAL-RELATED"/>
    <property type="match status" value="1"/>
</dbReference>
<keyword evidence="2" id="KW-0548">Nucleotidyltransferase</keyword>
<evidence type="ECO:0000259" key="1">
    <source>
        <dbReference type="Pfam" id="PF13655"/>
    </source>
</evidence>
<dbReference type="AlphaFoldDB" id="A0A248SPL9"/>
<keyword evidence="2" id="KW-0150">Chloroplast</keyword>